<organism evidence="2 3">
    <name type="scientific">Puccinia graminis f. sp. tritici</name>
    <dbReference type="NCBI Taxonomy" id="56615"/>
    <lineage>
        <taxon>Eukaryota</taxon>
        <taxon>Fungi</taxon>
        <taxon>Dikarya</taxon>
        <taxon>Basidiomycota</taxon>
        <taxon>Pucciniomycotina</taxon>
        <taxon>Pucciniomycetes</taxon>
        <taxon>Pucciniales</taxon>
        <taxon>Pucciniaceae</taxon>
        <taxon>Puccinia</taxon>
    </lineage>
</organism>
<evidence type="ECO:0000313" key="2">
    <source>
        <dbReference type="EMBL" id="KAA1127646.1"/>
    </source>
</evidence>
<gene>
    <name evidence="2" type="ORF">PGTUg99_000692</name>
</gene>
<sequence>MPQTPRPPQSRLSPHPFPPCSVTYNFDKLPYIRPLQPDVQASTSSLNPSQDNSKALPKQVEAKMIDPDIFAEEEEHVFESEDLSAEPSGYRFNLRELALDHEGQEVIWDSGASDNVTGDRYALHDFTLLDQPIPVRVATDNLEICRDERNNHRN</sequence>
<dbReference type="EMBL" id="VDEP01000156">
    <property type="protein sequence ID" value="KAA1127646.1"/>
    <property type="molecule type" value="Genomic_DNA"/>
</dbReference>
<evidence type="ECO:0000313" key="3">
    <source>
        <dbReference type="Proteomes" id="UP000325313"/>
    </source>
</evidence>
<evidence type="ECO:0000256" key="1">
    <source>
        <dbReference type="SAM" id="MobiDB-lite"/>
    </source>
</evidence>
<dbReference type="Proteomes" id="UP000325313">
    <property type="component" value="Unassembled WGS sequence"/>
</dbReference>
<feature type="compositionally biased region" description="Polar residues" evidence="1">
    <location>
        <begin position="39"/>
        <end position="53"/>
    </location>
</feature>
<comment type="caution">
    <text evidence="2">The sequence shown here is derived from an EMBL/GenBank/DDBJ whole genome shotgun (WGS) entry which is preliminary data.</text>
</comment>
<feature type="region of interest" description="Disordered" evidence="1">
    <location>
        <begin position="37"/>
        <end position="57"/>
    </location>
</feature>
<protein>
    <submittedName>
        <fullName evidence="2">Uncharacterized protein</fullName>
    </submittedName>
</protein>
<dbReference type="AlphaFoldDB" id="A0A5B0RNU8"/>
<reference evidence="2 3" key="1">
    <citation type="submission" date="2019-05" db="EMBL/GenBank/DDBJ databases">
        <title>Emergence of the Ug99 lineage of the wheat stem rust pathogen through somatic hybridization.</title>
        <authorList>
            <person name="Li F."/>
            <person name="Upadhyaya N.M."/>
            <person name="Sperschneider J."/>
            <person name="Matny O."/>
            <person name="Nguyen-Phuc H."/>
            <person name="Mago R."/>
            <person name="Raley C."/>
            <person name="Miller M.E."/>
            <person name="Silverstein K.A.T."/>
            <person name="Henningsen E."/>
            <person name="Hirsch C.D."/>
            <person name="Visser B."/>
            <person name="Pretorius Z.A."/>
            <person name="Steffenson B.J."/>
            <person name="Schwessinger B."/>
            <person name="Dodds P.N."/>
            <person name="Figueroa M."/>
        </authorList>
    </citation>
    <scope>NUCLEOTIDE SEQUENCE [LARGE SCALE GENOMIC DNA]</scope>
    <source>
        <strain evidence="2 3">Ug99</strain>
    </source>
</reference>
<accession>A0A5B0RNU8</accession>
<proteinExistence type="predicted"/>
<name>A0A5B0RNU8_PUCGR</name>